<name>A0A7M4DF65_9MICO</name>
<comment type="caution">
    <text evidence="3">The sequence shown here is derived from an EMBL/GenBank/DDBJ whole genome shotgun (WGS) entry which is preliminary data.</text>
</comment>
<keyword evidence="4" id="KW-1185">Reference proteome</keyword>
<dbReference type="RefSeq" id="WP_156739424.1">
    <property type="nucleotide sequence ID" value="NZ_CACRYJ010000013.1"/>
</dbReference>
<evidence type="ECO:0000256" key="2">
    <source>
        <dbReference type="SAM" id="Phobius"/>
    </source>
</evidence>
<keyword evidence="2" id="KW-0472">Membrane</keyword>
<keyword evidence="2" id="KW-0812">Transmembrane</keyword>
<reference evidence="3 4" key="1">
    <citation type="submission" date="2019-11" db="EMBL/GenBank/DDBJ databases">
        <authorList>
            <person name="Criscuolo A."/>
        </authorList>
    </citation>
    <scope>NUCLEOTIDE SEQUENCE [LARGE SCALE GENOMIC DNA]</scope>
    <source>
        <strain evidence="3">CIP111667</strain>
    </source>
</reference>
<keyword evidence="2" id="KW-1133">Transmembrane helix</keyword>
<protein>
    <submittedName>
        <fullName evidence="3">Uncharacterized protein</fullName>
    </submittedName>
</protein>
<evidence type="ECO:0000313" key="3">
    <source>
        <dbReference type="EMBL" id="VZO35558.1"/>
    </source>
</evidence>
<feature type="transmembrane region" description="Helical" evidence="2">
    <location>
        <begin position="7"/>
        <end position="27"/>
    </location>
</feature>
<sequence>MNPMTRGLVLTAMLSGALIVGAVLLWVTEVIGLPLFLGAVVLISIAQMGVTMRILAEQKRAWRANAAARDDRSPGDGFDPMKKYR</sequence>
<evidence type="ECO:0000256" key="1">
    <source>
        <dbReference type="SAM" id="MobiDB-lite"/>
    </source>
</evidence>
<gene>
    <name evidence="3" type="ORF">HALOF300_00756</name>
</gene>
<feature type="compositionally biased region" description="Basic and acidic residues" evidence="1">
    <location>
        <begin position="68"/>
        <end position="85"/>
    </location>
</feature>
<dbReference type="AlphaFoldDB" id="A0A7M4DF65"/>
<accession>A0A7M4DF65</accession>
<evidence type="ECO:0000313" key="4">
    <source>
        <dbReference type="Proteomes" id="UP000419743"/>
    </source>
</evidence>
<proteinExistence type="predicted"/>
<feature type="region of interest" description="Disordered" evidence="1">
    <location>
        <begin position="64"/>
        <end position="85"/>
    </location>
</feature>
<dbReference type="Proteomes" id="UP000419743">
    <property type="component" value="Unassembled WGS sequence"/>
</dbReference>
<organism evidence="3 4">
    <name type="scientific">Occultella aeris</name>
    <dbReference type="NCBI Taxonomy" id="2761496"/>
    <lineage>
        <taxon>Bacteria</taxon>
        <taxon>Bacillati</taxon>
        <taxon>Actinomycetota</taxon>
        <taxon>Actinomycetes</taxon>
        <taxon>Micrococcales</taxon>
        <taxon>Ruaniaceae</taxon>
        <taxon>Occultella</taxon>
    </lineage>
</organism>
<feature type="transmembrane region" description="Helical" evidence="2">
    <location>
        <begin position="33"/>
        <end position="55"/>
    </location>
</feature>
<dbReference type="EMBL" id="CACRYJ010000013">
    <property type="protein sequence ID" value="VZO35558.1"/>
    <property type="molecule type" value="Genomic_DNA"/>
</dbReference>